<dbReference type="EnsemblPlants" id="AUR62025022-RA">
    <property type="protein sequence ID" value="AUR62025022-RA:cds"/>
    <property type="gene ID" value="AUR62025022"/>
</dbReference>
<reference evidence="2" key="2">
    <citation type="submission" date="2021-03" db="UniProtKB">
        <authorList>
            <consortium name="EnsemblPlants"/>
        </authorList>
    </citation>
    <scope>IDENTIFICATION</scope>
</reference>
<dbReference type="PANTHER" id="PTHR10658">
    <property type="entry name" value="PHOSPHATIDYLINOSITOL TRANSFER PROTEIN"/>
    <property type="match status" value="1"/>
</dbReference>
<dbReference type="AlphaFoldDB" id="A0A803M7Z6"/>
<accession>A0A803M7Z6</accession>
<proteinExistence type="predicted"/>
<dbReference type="Pfam" id="PF02121">
    <property type="entry name" value="IP_trans"/>
    <property type="match status" value="2"/>
</dbReference>
<feature type="domain" description="Phosphatidylinositol transfer protein N-terminal" evidence="1">
    <location>
        <begin position="1"/>
        <end position="138"/>
    </location>
</feature>
<organism evidence="2 3">
    <name type="scientific">Chenopodium quinoa</name>
    <name type="common">Quinoa</name>
    <dbReference type="NCBI Taxonomy" id="63459"/>
    <lineage>
        <taxon>Eukaryota</taxon>
        <taxon>Viridiplantae</taxon>
        <taxon>Streptophyta</taxon>
        <taxon>Embryophyta</taxon>
        <taxon>Tracheophyta</taxon>
        <taxon>Spermatophyta</taxon>
        <taxon>Magnoliopsida</taxon>
        <taxon>eudicotyledons</taxon>
        <taxon>Gunneridae</taxon>
        <taxon>Pentapetalae</taxon>
        <taxon>Caryophyllales</taxon>
        <taxon>Chenopodiaceae</taxon>
        <taxon>Chenopodioideae</taxon>
        <taxon>Atripliceae</taxon>
        <taxon>Chenopodium</taxon>
    </lineage>
</organism>
<dbReference type="InterPro" id="IPR023393">
    <property type="entry name" value="START-like_dom_sf"/>
</dbReference>
<protein>
    <recommendedName>
        <fullName evidence="1">Phosphatidylinositol transfer protein N-terminal domain-containing protein</fullName>
    </recommendedName>
</protein>
<evidence type="ECO:0000313" key="3">
    <source>
        <dbReference type="Proteomes" id="UP000596660"/>
    </source>
</evidence>
<evidence type="ECO:0000259" key="1">
    <source>
        <dbReference type="Pfam" id="PF02121"/>
    </source>
</evidence>
<dbReference type="SUPFAM" id="SSF55961">
    <property type="entry name" value="Bet v1-like"/>
    <property type="match status" value="1"/>
</dbReference>
<keyword evidence="3" id="KW-1185">Reference proteome</keyword>
<dbReference type="PANTHER" id="PTHR10658:SF11">
    <property type="entry name" value="VIBRATOR, ISOFORM B"/>
    <property type="match status" value="1"/>
</dbReference>
<name>A0A803M7Z6_CHEQI</name>
<dbReference type="OMA" id="KFHRQVF"/>
<dbReference type="Proteomes" id="UP000596660">
    <property type="component" value="Unplaced"/>
</dbReference>
<reference evidence="2" key="1">
    <citation type="journal article" date="2017" name="Nature">
        <title>The genome of Chenopodium quinoa.</title>
        <authorList>
            <person name="Jarvis D.E."/>
            <person name="Ho Y.S."/>
            <person name="Lightfoot D.J."/>
            <person name="Schmoeckel S.M."/>
            <person name="Li B."/>
            <person name="Borm T.J.A."/>
            <person name="Ohyanagi H."/>
            <person name="Mineta K."/>
            <person name="Michell C.T."/>
            <person name="Saber N."/>
            <person name="Kharbatia N.M."/>
            <person name="Rupper R.R."/>
            <person name="Sharp A.R."/>
            <person name="Dally N."/>
            <person name="Boughton B.A."/>
            <person name="Woo Y.H."/>
            <person name="Gao G."/>
            <person name="Schijlen E.G.W.M."/>
            <person name="Guo X."/>
            <person name="Momin A.A."/>
            <person name="Negrao S."/>
            <person name="Al-Babili S."/>
            <person name="Gehring C."/>
            <person name="Roessner U."/>
            <person name="Jung C."/>
            <person name="Murphy K."/>
            <person name="Arold S.T."/>
            <person name="Gojobori T."/>
            <person name="van der Linden C.G."/>
            <person name="van Loo E.N."/>
            <person name="Jellen E.N."/>
            <person name="Maughan P.J."/>
            <person name="Tester M."/>
        </authorList>
    </citation>
    <scope>NUCLEOTIDE SEQUENCE [LARGE SCALE GENOMIC DNA]</scope>
    <source>
        <strain evidence="2">cv. PI 614886</strain>
    </source>
</reference>
<dbReference type="InterPro" id="IPR055261">
    <property type="entry name" value="PI_transfer_N"/>
</dbReference>
<evidence type="ECO:0000313" key="2">
    <source>
        <dbReference type="EnsemblPlants" id="AUR62025022-RA:cds"/>
    </source>
</evidence>
<dbReference type="InterPro" id="IPR001666">
    <property type="entry name" value="PI_transfer"/>
</dbReference>
<sequence>MPMSLAEYEVAQMYMVLKMQQENTTNTEGVDVLENRPFEDNIIGKGHYTSKVYSFQSKIPSWLTTFAPADSLLLKEEAWNAYPKCKSDNGKSETVGVIEFVAIADFLWILVSYGLVHGLNKDQLASRQVEVIDIASSVRDYWSYLDRCNPVMTAYKLVTVDAPYWGFGKRLEQVLMAGQGSMIPVPLKTMDALDRKCSLECKDANSQLKPEDQNFALAMSD</sequence>
<dbReference type="Gene3D" id="3.30.530.20">
    <property type="match status" value="2"/>
</dbReference>
<dbReference type="Gramene" id="AUR62025022-RA">
    <property type="protein sequence ID" value="AUR62025022-RA:cds"/>
    <property type="gene ID" value="AUR62025022"/>
</dbReference>
<feature type="domain" description="Phosphatidylinositol transfer protein N-terminal" evidence="1">
    <location>
        <begin position="145"/>
        <end position="177"/>
    </location>
</feature>
<dbReference type="GO" id="GO:0005548">
    <property type="term" value="F:phospholipid transporter activity"/>
    <property type="evidence" value="ECO:0007669"/>
    <property type="project" value="InterPro"/>
</dbReference>